<protein>
    <recommendedName>
        <fullName evidence="14">Chromatin structure-remodeling complex protein rsc1</fullName>
    </recommendedName>
</protein>
<evidence type="ECO:0000313" key="12">
    <source>
        <dbReference type="EMBL" id="RSH81113.1"/>
    </source>
</evidence>
<keyword evidence="2" id="KW-0677">Repeat</keyword>
<dbReference type="GO" id="GO:0006338">
    <property type="term" value="P:chromatin remodeling"/>
    <property type="evidence" value="ECO:0007669"/>
    <property type="project" value="InterPro"/>
</dbReference>
<dbReference type="PANTHER" id="PTHR16062">
    <property type="entry name" value="SWI/SNF-RELATED"/>
    <property type="match status" value="1"/>
</dbReference>
<dbReference type="SMART" id="SM00297">
    <property type="entry name" value="BROMO"/>
    <property type="match status" value="1"/>
</dbReference>
<comment type="subcellular location">
    <subcellularLocation>
        <location evidence="1">Nucleus</location>
    </subcellularLocation>
</comment>
<dbReference type="GO" id="GO:0003682">
    <property type="term" value="F:chromatin binding"/>
    <property type="evidence" value="ECO:0007669"/>
    <property type="project" value="InterPro"/>
</dbReference>
<reference evidence="12 13" key="1">
    <citation type="submission" date="2018-11" db="EMBL/GenBank/DDBJ databases">
        <title>Genome sequence of Apiotrichum porosum DSM 27194.</title>
        <authorList>
            <person name="Aliyu H."/>
            <person name="Gorte O."/>
            <person name="Ochsenreither K."/>
        </authorList>
    </citation>
    <scope>NUCLEOTIDE SEQUENCE [LARGE SCALE GENOMIC DNA]</scope>
    <source>
        <strain evidence="12 13">DSM 27194</strain>
    </source>
</reference>
<feature type="compositionally biased region" description="Basic and acidic residues" evidence="9">
    <location>
        <begin position="873"/>
        <end position="896"/>
    </location>
</feature>
<feature type="region of interest" description="Disordered" evidence="9">
    <location>
        <begin position="155"/>
        <end position="179"/>
    </location>
</feature>
<feature type="region of interest" description="Disordered" evidence="9">
    <location>
        <begin position="1"/>
        <end position="35"/>
    </location>
</feature>
<evidence type="ECO:0000256" key="8">
    <source>
        <dbReference type="PROSITE-ProRule" id="PRU00035"/>
    </source>
</evidence>
<dbReference type="PROSITE" id="PS50014">
    <property type="entry name" value="BROMODOMAIN_2"/>
    <property type="match status" value="1"/>
</dbReference>
<dbReference type="AlphaFoldDB" id="A0A427XQM4"/>
<dbReference type="SMART" id="SM00439">
    <property type="entry name" value="BAH"/>
    <property type="match status" value="1"/>
</dbReference>
<feature type="compositionally biased region" description="Polar residues" evidence="9">
    <location>
        <begin position="743"/>
        <end position="754"/>
    </location>
</feature>
<organism evidence="12 13">
    <name type="scientific">Apiotrichum porosum</name>
    <dbReference type="NCBI Taxonomy" id="105984"/>
    <lineage>
        <taxon>Eukaryota</taxon>
        <taxon>Fungi</taxon>
        <taxon>Dikarya</taxon>
        <taxon>Basidiomycota</taxon>
        <taxon>Agaricomycotina</taxon>
        <taxon>Tremellomycetes</taxon>
        <taxon>Trichosporonales</taxon>
        <taxon>Trichosporonaceae</taxon>
        <taxon>Apiotrichum</taxon>
    </lineage>
</organism>
<dbReference type="SUPFAM" id="SSF47370">
    <property type="entry name" value="Bromodomain"/>
    <property type="match status" value="1"/>
</dbReference>
<dbReference type="GO" id="GO:0016586">
    <property type="term" value="C:RSC-type complex"/>
    <property type="evidence" value="ECO:0007669"/>
    <property type="project" value="InterPro"/>
</dbReference>
<keyword evidence="3" id="KW-0156">Chromatin regulator</keyword>
<dbReference type="Proteomes" id="UP000279236">
    <property type="component" value="Unassembled WGS sequence"/>
</dbReference>
<evidence type="ECO:0000256" key="6">
    <source>
        <dbReference type="ARBA" id="ARBA00023163"/>
    </source>
</evidence>
<feature type="region of interest" description="Disordered" evidence="9">
    <location>
        <begin position="194"/>
        <end position="261"/>
    </location>
</feature>
<feature type="region of interest" description="Disordered" evidence="9">
    <location>
        <begin position="867"/>
        <end position="903"/>
    </location>
</feature>
<dbReference type="RefSeq" id="XP_028475832.1">
    <property type="nucleotide sequence ID" value="XM_028623858.1"/>
</dbReference>
<keyword evidence="7" id="KW-0539">Nucleus</keyword>
<comment type="caution">
    <text evidence="12">The sequence shown here is derived from an EMBL/GenBank/DDBJ whole genome shotgun (WGS) entry which is preliminary data.</text>
</comment>
<evidence type="ECO:0000256" key="3">
    <source>
        <dbReference type="ARBA" id="ARBA00022853"/>
    </source>
</evidence>
<dbReference type="Gene3D" id="1.20.920.10">
    <property type="entry name" value="Bromodomain-like"/>
    <property type="match status" value="2"/>
</dbReference>
<dbReference type="GO" id="GO:0006368">
    <property type="term" value="P:transcription elongation by RNA polymerase II"/>
    <property type="evidence" value="ECO:0007669"/>
    <property type="project" value="TreeGrafter"/>
</dbReference>
<evidence type="ECO:0000256" key="9">
    <source>
        <dbReference type="SAM" id="MobiDB-lite"/>
    </source>
</evidence>
<dbReference type="InterPro" id="IPR043151">
    <property type="entry name" value="BAH_sf"/>
</dbReference>
<sequence length="931" mass="102442">MPRKDRRARAAAPPNPVPTSYPAKKDGGGGMDEGPWTACRDMLDAVYKSKEGSRRMSDIFRELPDKDEWADYYEAIPDPECLDNITTHLGNQDFNAPEEVFKQLHQVFLNAMHYNEEFSQIWNDAKKYEAQIHEAWKTNHAAGIFAFDDPYHKAGKARRPKVPKAPELQDTPAEAATPPVTIHLRVPAVPAATPAAPAPAAAPALTPARAPAPAPAPAPTSSGRPHRETRGSTKPSVPPTPVKVMPPRGAKEVKQEAPVLRSATHLPEAEQRIVAACDSKLPRWDGPQRVLPGDPAPGGVLGSGWWGEGAPEFERNVGGHASWKKRIHAVAGAVEAYKNPQGQRLAEVFNSLPPNAEIPFLSTNAQKSALPWSAIQQRALQGQYSTLHDFDGDMTRLFERARRWFRATPDDFGRVVTLQRLYNALTAPYPLQVPPNGVIGPSPTKFASLPAGPGVACSVQDRNEAIRAGANPEQVALGITTSHIEVRDRLFTDEARHKGVAYRVGDYVHLINPNDASRPIVGQIFKTFVPTKGYATHHVTVCWYFRPEQTVHPAELGFAESEVFKTAHFCDHPVEDILERVAVQPTDSAMRGRPAPPAFFPGWQLYVCNTRYIDKAALFMRIKKWSNIVPESQRHIDVTAVVPYERLINLPSTRSPFASGVKGPGGIGRPRRQPMPTDDEEEEAAIVYSLIAPPRRPSGPQPGHPSSRGSIPSMPVTPQAPVMAPRHPYPVQGHAKSPAGPSRTPSHGQQVAYGQQQVRTPVQHQQQHQQHPQHQQQGWRSGQPVPAQAHHPQQPVRTFASVMGGAQVLEQVAVREYLLPDTARLFEQDQRHQVLWFSGPPVAQGAIKIPTPQPHSLEYLTYVAKRKNGSSKADARPGKRFRSPKEEEAKEEKEEAAGEDELAGDLTRHWWAEGQTEEQVLAGLKAIAQGA</sequence>
<proteinExistence type="predicted"/>
<evidence type="ECO:0000256" key="4">
    <source>
        <dbReference type="ARBA" id="ARBA00023015"/>
    </source>
</evidence>
<dbReference type="InterPro" id="IPR036427">
    <property type="entry name" value="Bromodomain-like_sf"/>
</dbReference>
<dbReference type="CDD" id="cd04369">
    <property type="entry name" value="Bromodomain"/>
    <property type="match status" value="1"/>
</dbReference>
<keyword evidence="5 8" id="KW-0103">Bromodomain</keyword>
<feature type="compositionally biased region" description="Low complexity" evidence="9">
    <location>
        <begin position="194"/>
        <end position="209"/>
    </location>
</feature>
<dbReference type="Gene3D" id="2.30.30.490">
    <property type="match status" value="1"/>
</dbReference>
<keyword evidence="6" id="KW-0804">Transcription</keyword>
<evidence type="ECO:0000259" key="10">
    <source>
        <dbReference type="PROSITE" id="PS50014"/>
    </source>
</evidence>
<name>A0A427XQM4_9TREE</name>
<dbReference type="PROSITE" id="PS51038">
    <property type="entry name" value="BAH"/>
    <property type="match status" value="1"/>
</dbReference>
<accession>A0A427XQM4</accession>
<dbReference type="OrthoDB" id="1742084at2759"/>
<gene>
    <name evidence="12" type="ORF">EHS24_008547</name>
</gene>
<evidence type="ECO:0000259" key="11">
    <source>
        <dbReference type="PROSITE" id="PS51038"/>
    </source>
</evidence>
<feature type="domain" description="Bromo" evidence="10">
    <location>
        <begin position="52"/>
        <end position="122"/>
    </location>
</feature>
<evidence type="ECO:0000313" key="13">
    <source>
        <dbReference type="Proteomes" id="UP000279236"/>
    </source>
</evidence>
<evidence type="ECO:0000256" key="2">
    <source>
        <dbReference type="ARBA" id="ARBA00022737"/>
    </source>
</evidence>
<feature type="domain" description="BAH" evidence="11">
    <location>
        <begin position="500"/>
        <end position="623"/>
    </location>
</feature>
<evidence type="ECO:0000256" key="7">
    <source>
        <dbReference type="ARBA" id="ARBA00023242"/>
    </source>
</evidence>
<dbReference type="Pfam" id="PF01426">
    <property type="entry name" value="BAH"/>
    <property type="match status" value="1"/>
</dbReference>
<dbReference type="GeneID" id="39593090"/>
<dbReference type="InterPro" id="IPR001025">
    <property type="entry name" value="BAH_dom"/>
</dbReference>
<evidence type="ECO:0008006" key="14">
    <source>
        <dbReference type="Google" id="ProtNLM"/>
    </source>
</evidence>
<evidence type="ECO:0000256" key="1">
    <source>
        <dbReference type="ARBA" id="ARBA00004123"/>
    </source>
</evidence>
<feature type="region of interest" description="Disordered" evidence="9">
    <location>
        <begin position="653"/>
        <end position="794"/>
    </location>
</feature>
<evidence type="ECO:0000256" key="5">
    <source>
        <dbReference type="ARBA" id="ARBA00023117"/>
    </source>
</evidence>
<dbReference type="STRING" id="105984.A0A427XQM4"/>
<dbReference type="InterPro" id="IPR001487">
    <property type="entry name" value="Bromodomain"/>
</dbReference>
<feature type="compositionally biased region" description="Low complexity" evidence="9">
    <location>
        <begin position="755"/>
        <end position="794"/>
    </location>
</feature>
<feature type="compositionally biased region" description="Pro residues" evidence="9">
    <location>
        <begin position="694"/>
        <end position="703"/>
    </location>
</feature>
<dbReference type="Pfam" id="PF00439">
    <property type="entry name" value="Bromodomain"/>
    <property type="match status" value="1"/>
</dbReference>
<keyword evidence="4" id="KW-0805">Transcription regulation</keyword>
<dbReference type="EMBL" id="RSCE01000007">
    <property type="protein sequence ID" value="RSH81113.1"/>
    <property type="molecule type" value="Genomic_DNA"/>
</dbReference>
<keyword evidence="13" id="KW-1185">Reference proteome</keyword>
<dbReference type="InterPro" id="IPR037382">
    <property type="entry name" value="Rsc/polybromo"/>
</dbReference>
<dbReference type="PANTHER" id="PTHR16062:SF21">
    <property type="entry name" value="CHROMATIN STRUCTURE-REMODELING COMPLEX SUBUNIT RSC1-RELATED"/>
    <property type="match status" value="1"/>
</dbReference>